<organism evidence="1 2">
    <name type="scientific">Adhaeribacter terrigena</name>
    <dbReference type="NCBI Taxonomy" id="2793070"/>
    <lineage>
        <taxon>Bacteria</taxon>
        <taxon>Pseudomonadati</taxon>
        <taxon>Bacteroidota</taxon>
        <taxon>Cytophagia</taxon>
        <taxon>Cytophagales</taxon>
        <taxon>Hymenobacteraceae</taxon>
        <taxon>Adhaeribacter</taxon>
    </lineage>
</organism>
<dbReference type="InterPro" id="IPR011042">
    <property type="entry name" value="6-blade_b-propeller_TolB-like"/>
</dbReference>
<dbReference type="Gene3D" id="2.120.10.30">
    <property type="entry name" value="TolB, C-terminal domain"/>
    <property type="match status" value="1"/>
</dbReference>
<comment type="caution">
    <text evidence="1">The sequence shown here is derived from an EMBL/GenBank/DDBJ whole genome shotgun (WGS) entry which is preliminary data.</text>
</comment>
<evidence type="ECO:0000313" key="1">
    <source>
        <dbReference type="EMBL" id="MBK0401549.1"/>
    </source>
</evidence>
<sequence>MKKINYIFICLLALATIFQGCKKEDDAKIEPAPITPAPETFTCIPFETYDLSNCWLGPQYRKKGTFYQMPCFNPNNSNEFLYVRSSSIYKYNLLSKQSTMIAERVQPVGPPDWSRSGWIVFSDISWKIWKIRDDGTGLQQLSFGEDDQFPYFNPAGDKIIYGSHFLNTNKMLIMDLNGNKLDTLCSLRLGSCLGWGNSSWTVNDRILRRTHSGQGMDGELSFYNYATKQDESPLFTYKNDSSNQEIRDYKVLNADKILYAMTNKGLVLYNIQAKTHQVLKENCHNIWYDFFSISPDKTKLLVEKNTLKFVGDCTFEQRKSLVIMNIDGSNEQEIPLP</sequence>
<dbReference type="EMBL" id="JAEHFX010000001">
    <property type="protein sequence ID" value="MBK0401549.1"/>
    <property type="molecule type" value="Genomic_DNA"/>
</dbReference>
<dbReference type="Proteomes" id="UP000644147">
    <property type="component" value="Unassembled WGS sequence"/>
</dbReference>
<name>A0ABS1BWX3_9BACT</name>
<gene>
    <name evidence="1" type="ORF">I5M27_01050</name>
</gene>
<evidence type="ECO:0008006" key="3">
    <source>
        <dbReference type="Google" id="ProtNLM"/>
    </source>
</evidence>
<accession>A0ABS1BWX3</accession>
<dbReference type="SUPFAM" id="SSF69304">
    <property type="entry name" value="Tricorn protease N-terminal domain"/>
    <property type="match status" value="1"/>
</dbReference>
<proteinExistence type="predicted"/>
<protein>
    <recommendedName>
        <fullName evidence="3">WD40-like Beta Propeller Repeat</fullName>
    </recommendedName>
</protein>
<dbReference type="RefSeq" id="WP_200504178.1">
    <property type="nucleotide sequence ID" value="NZ_JAEHFX010000001.1"/>
</dbReference>
<reference evidence="1 2" key="1">
    <citation type="submission" date="2020-12" db="EMBL/GenBank/DDBJ databases">
        <title>Bacterial novel species Adhaeribacter sp. BT258 isolated from soil.</title>
        <authorList>
            <person name="Jung H.-Y."/>
        </authorList>
    </citation>
    <scope>NUCLEOTIDE SEQUENCE [LARGE SCALE GENOMIC DNA]</scope>
    <source>
        <strain evidence="1 2">BT258</strain>
    </source>
</reference>
<evidence type="ECO:0000313" key="2">
    <source>
        <dbReference type="Proteomes" id="UP000644147"/>
    </source>
</evidence>
<keyword evidence="2" id="KW-1185">Reference proteome</keyword>
<dbReference type="PROSITE" id="PS51257">
    <property type="entry name" value="PROKAR_LIPOPROTEIN"/>
    <property type="match status" value="1"/>
</dbReference>